<keyword evidence="9" id="KW-1185">Reference proteome</keyword>
<name>A0A941F2U1_9BACT</name>
<dbReference type="InterPro" id="IPR028994">
    <property type="entry name" value="Integrin_alpha_N"/>
</dbReference>
<dbReference type="InterPro" id="IPR003644">
    <property type="entry name" value="Calx_beta"/>
</dbReference>
<dbReference type="Gene3D" id="2.60.40.3440">
    <property type="match status" value="1"/>
</dbReference>
<dbReference type="GO" id="GO:0005509">
    <property type="term" value="F:calcium ion binding"/>
    <property type="evidence" value="ECO:0007669"/>
    <property type="project" value="InterPro"/>
</dbReference>
<keyword evidence="1 6" id="KW-0732">Signal</keyword>
<feature type="compositionally biased region" description="Acidic residues" evidence="5">
    <location>
        <begin position="2882"/>
        <end position="2891"/>
    </location>
</feature>
<evidence type="ECO:0000256" key="2">
    <source>
        <dbReference type="ARBA" id="ARBA00022737"/>
    </source>
</evidence>
<dbReference type="PANTHER" id="PTHR11878">
    <property type="entry name" value="SODIUM/CALCIUM EXCHANGER"/>
    <property type="match status" value="1"/>
</dbReference>
<feature type="compositionally biased region" description="Basic and acidic residues" evidence="5">
    <location>
        <begin position="2712"/>
        <end position="2723"/>
    </location>
</feature>
<dbReference type="GO" id="GO:0007154">
    <property type="term" value="P:cell communication"/>
    <property type="evidence" value="ECO:0007669"/>
    <property type="project" value="InterPro"/>
</dbReference>
<dbReference type="SUPFAM" id="SSF141072">
    <property type="entry name" value="CalX-like"/>
    <property type="match status" value="7"/>
</dbReference>
<dbReference type="Pfam" id="PF17803">
    <property type="entry name" value="Cadherin_4"/>
    <property type="match status" value="2"/>
</dbReference>
<evidence type="ECO:0000259" key="7">
    <source>
        <dbReference type="PROSITE" id="PS50268"/>
    </source>
</evidence>
<feature type="region of interest" description="Disordered" evidence="5">
    <location>
        <begin position="2712"/>
        <end position="2906"/>
    </location>
</feature>
<comment type="caution">
    <text evidence="8">The sequence shown here is derived from an EMBL/GenBank/DDBJ whole genome shotgun (WGS) entry which is preliminary data.</text>
</comment>
<dbReference type="InterPro" id="IPR002126">
    <property type="entry name" value="Cadherin-like_dom"/>
</dbReference>
<dbReference type="Pfam" id="PF17963">
    <property type="entry name" value="Big_9"/>
    <property type="match status" value="1"/>
</dbReference>
<evidence type="ECO:0000313" key="9">
    <source>
        <dbReference type="Proteomes" id="UP000679220"/>
    </source>
</evidence>
<dbReference type="Pfam" id="PF13585">
    <property type="entry name" value="CHU_C"/>
    <property type="match status" value="1"/>
</dbReference>
<accession>A0A941F2U1</accession>
<organism evidence="8 9">
    <name type="scientific">Carboxylicivirga sediminis</name>
    <dbReference type="NCBI Taxonomy" id="2006564"/>
    <lineage>
        <taxon>Bacteria</taxon>
        <taxon>Pseudomonadati</taxon>
        <taxon>Bacteroidota</taxon>
        <taxon>Bacteroidia</taxon>
        <taxon>Marinilabiliales</taxon>
        <taxon>Marinilabiliaceae</taxon>
        <taxon>Carboxylicivirga</taxon>
    </lineage>
</organism>
<dbReference type="InterPro" id="IPR010221">
    <property type="entry name" value="VCBS_dom"/>
</dbReference>
<dbReference type="CDD" id="cd11304">
    <property type="entry name" value="Cadherin_repeat"/>
    <property type="match status" value="1"/>
</dbReference>
<feature type="signal peptide" evidence="6">
    <location>
        <begin position="1"/>
        <end position="22"/>
    </location>
</feature>
<evidence type="ECO:0000256" key="6">
    <source>
        <dbReference type="SAM" id="SignalP"/>
    </source>
</evidence>
<evidence type="ECO:0000256" key="5">
    <source>
        <dbReference type="SAM" id="MobiDB-lite"/>
    </source>
</evidence>
<dbReference type="RefSeq" id="WP_212189174.1">
    <property type="nucleotide sequence ID" value="NZ_JAGTAR010000008.1"/>
</dbReference>
<dbReference type="Pfam" id="PF00028">
    <property type="entry name" value="Cadherin"/>
    <property type="match status" value="1"/>
</dbReference>
<dbReference type="GO" id="GO:0030001">
    <property type="term" value="P:metal ion transport"/>
    <property type="evidence" value="ECO:0007669"/>
    <property type="project" value="TreeGrafter"/>
</dbReference>
<evidence type="ECO:0000256" key="1">
    <source>
        <dbReference type="ARBA" id="ARBA00022729"/>
    </source>
</evidence>
<reference evidence="8" key="1">
    <citation type="journal article" date="2018" name="Int. J. Syst. Evol. Microbiol.">
        <title>Carboxylicivirga sediminis sp. nov., isolated from coastal sediment.</title>
        <authorList>
            <person name="Wang F.Q."/>
            <person name="Ren L.H."/>
            <person name="Zou R.J."/>
            <person name="Sun Y.Z."/>
            <person name="Liu X.J."/>
            <person name="Jiang F."/>
            <person name="Liu L.J."/>
        </authorList>
    </citation>
    <scope>NUCLEOTIDE SEQUENCE</scope>
    <source>
        <strain evidence="8">JR1</strain>
    </source>
</reference>
<dbReference type="EMBL" id="JAGTAR010000008">
    <property type="protein sequence ID" value="MBR8535269.1"/>
    <property type="molecule type" value="Genomic_DNA"/>
</dbReference>
<keyword evidence="2" id="KW-0677">Repeat</keyword>
<protein>
    <submittedName>
        <fullName evidence="8">Gliding motility-associated C-terminal domain-containing protein</fullName>
    </submittedName>
</protein>
<dbReference type="PANTHER" id="PTHR11878:SF65">
    <property type="entry name" value="NA_CA-EXCHANGE PROTEIN, ISOFORM G"/>
    <property type="match status" value="1"/>
</dbReference>
<dbReference type="Gene3D" id="2.60.40.10">
    <property type="entry name" value="Immunoglobulins"/>
    <property type="match status" value="1"/>
</dbReference>
<keyword evidence="4" id="KW-0813">Transport</keyword>
<feature type="compositionally biased region" description="Basic and acidic residues" evidence="5">
    <location>
        <begin position="2892"/>
        <end position="2906"/>
    </location>
</feature>
<feature type="compositionally biased region" description="Acidic residues" evidence="5">
    <location>
        <begin position="2826"/>
        <end position="2874"/>
    </location>
</feature>
<dbReference type="Pfam" id="PF03160">
    <property type="entry name" value="Calx-beta"/>
    <property type="match status" value="4"/>
</dbReference>
<keyword evidence="4" id="KW-0406">Ion transport</keyword>
<dbReference type="SMART" id="SM00237">
    <property type="entry name" value="Calx_beta"/>
    <property type="match status" value="5"/>
</dbReference>
<feature type="compositionally biased region" description="Acidic residues" evidence="5">
    <location>
        <begin position="2770"/>
        <end position="2818"/>
    </location>
</feature>
<dbReference type="SUPFAM" id="SSF69318">
    <property type="entry name" value="Integrin alpha N-terminal domain"/>
    <property type="match status" value="2"/>
</dbReference>
<dbReference type="InterPro" id="IPR026341">
    <property type="entry name" value="T9SS_type_B"/>
</dbReference>
<sequence>MNCVLKWTVLVALLSSFSYLRAQEICNNGIDDDGDGLVDHFDPDCDGASGGEYFYFGQPIPGCREKPPVLERYTLVEKYNTKVANSPDPNNPTHVYPTDQRCGMFIGDMDNDGIPDIVSKDPQAKKILIFNGLNGVFKAEVTGVTSTTYSQLAIGDVDANDTKKDVFNVSNAKELGRYSYDYTTKSFVQEWLNTTELTEVNHQTPQLADFNGDGRPEVYVGNQVFDAQTGKCLINKNNTLNFGSIPGNSAKDSYTFAYDIFKPGDVVPNGGGAVFDSKAAGLELIAGNAVYLVDFDPNGAANNGALSVGVEVPIAGLTNGDGFTSIGDLDNDNRIDVVVSSNDGAGAVIYAYNPYTASQIGSNFSIGNSSVRTGRCNLADFDGDKQIEIGVAGKSTYVVIEYDRDLSVLSEKWRKNVDDPSQMTGSTVFDFEGDGKAEVVYSDEQTLYVWRGEDGYEIASVPSPSGTRTDYPLVADVDDDGQAEIIISAQDQMDPGNSPGKSFISVYRSKDAPWVAARETWNQHGYIVTNVGPELAIPANQQEIVNYNFFQEFNEAFNGFLVQTTFLTDWAEPTFAVGDLTTENVIINLDQCVAQKDVTFTVTLQNNGDWKTPRNTPIAVFDGDPYETTARYLGTFYTPENVEVGGTLDVEHTVTDWDGDGWMNLYVLANHYEETLNPGDLLPAKLKKNNSPTLECNYVNNVGFIVKIENCNVSNAPQIDLDRDNSSGTSGNDYTTAFAIQDDVANIVPVLISEPDVLVADDNDDHMQGANIKITNLLDTGYEFLDHPSLGSSVGSISITAVSDGEIRLSGNGTLEEYENIIKSITYENRKTSGINQADRIIDVKVNDGIYDSNVAKSTILLKVEPNLDLDSDDSSVAGRDFETTFTEGGALIPVVDTDVIINTDGDINLQSVSVKLTNILNGVDESLSVVGTLPAGISVTTAYENGIGVIELSGDASAVDYQTALKQIHYNNTSHNPNTTSRVLELKVNDGYLESLVANTTITIIAVNDAPFISGPTTSAVYDRQAATPVLLAPTISITDKDDSDIHSLIIEITAGWDPLDALTDSYSGSTLSVVNDGNGKITVTGPAAINEFEAYIAGIKFSSTTALSGVRTASIYVVKDRNTAEGLSSNVYTRIISIDTPGNDAPIAGDDQYQANEDVVLNIADVSGLLRNDSDPDVADNPIVTLVGGAGANPYNGAYGTLDWSSSGAFIYTQKAGNTELGVGQTMVETVTYTISDGNGGTDQGTISITINGVNDDPVANDDNHSVDENGSITVNGASGLISNDTDVNTPNDVLLVQSIEGTSTGSNVGTYGTLVWSSLGDFTYTPDNSNPLVSQMVAGESIVEIFSYIMHDGHGGTASADLIITIDGEDDAPVISANNVSLAEGVTTVQTVTATDEDSNETKLFSVSGTDADDFNIDPATGELSFKNPTDYENPTDNGSNNIYNITVTVEDKGGLTDSKDIIISVTNIIDALSLQFSAAYYADVENSGGNIPVVVASGELIPTDVTVNASVTGGNATITDDYTHTALVTIPAGDYTTPQNIALSLAIVDESLAEEDETVTFELSGQTAGVRLGSQKTTTYTIQNDDVPSISLSLVGSPILENGGIATITASSDILSANDIVVNLSNTGTATNIVDYAMAGSITIPAGQSSASVSLTAVQDVLDEANETVITDIATVTNGVENGTQQVTTTITDDDDAPTVSLSVDNATIAENGGVATVTASIDAVSALPVTIILAYSGTATLGGTDVTATVGTNANSVTEIVIPAGSTIGTVTITAAQDVLDEADETVIVDIDNVVNAIEASAQQVTTTITDDDNTPVITFVAASSAGDESVNSTDLQVDLSAASGLVVSVDYSVSGTASGTGVDYTLANGTLTLPAGTTTDHITIAGIVDDLLDEDNETVVVTLSNPVNATLGSNAVHTYTITDNDNTPIINFAAASSAGDESVNSAALQVDLSAASALVVSVDYSVTGTATGTGVDYTLANGTLTLPAGKTTDNITIAGIVDDLLDEDNETVVVTLSNPVNATLGANAVHTYTITDNDNMPNVTLSVDKVVIAEDGGVATITASIDAVSGLPVTITLAYSGTATLDGTDATTAAGTNANSANEIVIPPGSTSGTVTITSAADAIYEGNETVIIDVDNVVNAAETTTQQKMVEITDGQSQPTVTLELTGSPFSENGGTANVKAVLSHVSVEDVQVEVTLSGTAAVTDYNATPLNLIIPALVTEATITLTGVNDIEAEGDETVIADITNVVNGSEDGVQQVTAIISDDDVAGLTVVVSGGSNETSEDKTTDSFEVVLNTQPANDVVINITGLDATEGELSATSLTFTNADWDQAQMVTITGKDDNLIDGTIDYVLTLVVDNISSDDAYDDLSTTTTVRNLDNDVADFTLSKNTLSTNENGATDDFTIVLTAEPVNNVVLLLSESDDEGTVVSPVTFTPANWNKPQTVVVTPEDDLIVDGDQTYDITISVDAANSDDGFDLVTSKIISVTNIDNDTAGLSVTQSDGSTGTSESGASDSFDVVLYTQPISNVVIIISGIDATEGSLDVTSLTFTPANWNIAQTVTVTGQNDSEIDGDINYTLKLSVDNANSDDAYDGLSEVVEVTNIDDDSANSAPFANDDIASIQEGDVLNGTSVLNNDSDPDNHNLVVNTTPVVNVTHGTLVLNVDGSFVYTPNHRFFGTDSFTYEVCDDASESKCATATVTITVTENTDRDNDGIDNDREGDDDLDGDGIPNDEDEDADGDGILDSEEGDVDTDGDGTPDYKDLDSDDDGILDEDEGNGDTDGDGLEDYRDDDSDDDGIQDSEEGDVDSDGDGTPDYKDLDSDDDGILDEDEGNGDTDGDGLEDFRDEDSDDDGILDSEEGDVDTDGDGTPDYKDLDSDDDGVLDADESKGDCDRDGIPDRIDEDNCYDELEVLEGFSPNGDGVNDNFIIAWLDQYNKVSFEVFNRWGNIVYRKDKYQNDWNGISNIGFSIGDELPVGTYYYIIVVEDTGEKLQGYIYLNR</sequence>
<feature type="compositionally biased region" description="Acidic residues" evidence="5">
    <location>
        <begin position="2724"/>
        <end position="2762"/>
    </location>
</feature>
<dbReference type="SMART" id="SM00112">
    <property type="entry name" value="CA"/>
    <property type="match status" value="1"/>
</dbReference>
<feature type="domain" description="Cadherin" evidence="7">
    <location>
        <begin position="1390"/>
        <end position="1480"/>
    </location>
</feature>
<evidence type="ECO:0000256" key="3">
    <source>
        <dbReference type="ARBA" id="ARBA00022837"/>
    </source>
</evidence>
<dbReference type="InterPro" id="IPR051171">
    <property type="entry name" value="CaCA"/>
</dbReference>
<evidence type="ECO:0000256" key="4">
    <source>
        <dbReference type="ARBA" id="ARBA00023065"/>
    </source>
</evidence>
<dbReference type="Gene3D" id="2.60.40.2030">
    <property type="match status" value="7"/>
</dbReference>
<dbReference type="GO" id="GO:0007156">
    <property type="term" value="P:homophilic cell adhesion via plasma membrane adhesion molecules"/>
    <property type="evidence" value="ECO:0007669"/>
    <property type="project" value="InterPro"/>
</dbReference>
<dbReference type="SUPFAM" id="SSF49313">
    <property type="entry name" value="Cadherin-like"/>
    <property type="match status" value="1"/>
</dbReference>
<dbReference type="Pfam" id="PF13517">
    <property type="entry name" value="FG-GAP_3"/>
    <property type="match status" value="1"/>
</dbReference>
<dbReference type="InterPro" id="IPR038081">
    <property type="entry name" value="CalX-like_sf"/>
</dbReference>
<reference evidence="8" key="2">
    <citation type="submission" date="2021-04" db="EMBL/GenBank/DDBJ databases">
        <authorList>
            <person name="Zhang T."/>
            <person name="Zhang Y."/>
            <person name="Lu D."/>
            <person name="Zuo D."/>
            <person name="Du Z."/>
        </authorList>
    </citation>
    <scope>NUCLEOTIDE SEQUENCE</scope>
    <source>
        <strain evidence="8">JR1</strain>
    </source>
</reference>
<dbReference type="InterPro" id="IPR040853">
    <property type="entry name" value="RapA2_cadherin-like"/>
</dbReference>
<dbReference type="NCBIfam" id="TIGR04131">
    <property type="entry name" value="Bac_Flav_CTERM"/>
    <property type="match status" value="1"/>
</dbReference>
<feature type="chain" id="PRO_5037601984" evidence="6">
    <location>
        <begin position="23"/>
        <end position="3006"/>
    </location>
</feature>
<keyword evidence="3" id="KW-0106">Calcium</keyword>
<dbReference type="NCBIfam" id="TIGR01965">
    <property type="entry name" value="VCBS_repeat"/>
    <property type="match status" value="2"/>
</dbReference>
<dbReference type="PROSITE" id="PS50268">
    <property type="entry name" value="CADHERIN_2"/>
    <property type="match status" value="1"/>
</dbReference>
<evidence type="ECO:0000313" key="8">
    <source>
        <dbReference type="EMBL" id="MBR8535269.1"/>
    </source>
</evidence>
<dbReference type="InterPro" id="IPR013783">
    <property type="entry name" value="Ig-like_fold"/>
</dbReference>
<dbReference type="InterPro" id="IPR015919">
    <property type="entry name" value="Cadherin-like_sf"/>
</dbReference>
<dbReference type="InterPro" id="IPR013517">
    <property type="entry name" value="FG-GAP"/>
</dbReference>
<dbReference type="GO" id="GO:0016020">
    <property type="term" value="C:membrane"/>
    <property type="evidence" value="ECO:0007669"/>
    <property type="project" value="InterPro"/>
</dbReference>
<dbReference type="Gene3D" id="2.60.40.60">
    <property type="entry name" value="Cadherins"/>
    <property type="match status" value="1"/>
</dbReference>
<proteinExistence type="predicted"/>
<dbReference type="Proteomes" id="UP000679220">
    <property type="component" value="Unassembled WGS sequence"/>
</dbReference>
<gene>
    <name evidence="8" type="ORF">KDU71_06840</name>
</gene>